<protein>
    <recommendedName>
        <fullName evidence="1">PD-(D/E)XK endonuclease-like domain-containing protein</fullName>
    </recommendedName>
</protein>
<dbReference type="InterPro" id="IPR011604">
    <property type="entry name" value="PDDEXK-like_dom_sf"/>
</dbReference>
<sequence>MMAEKELKEKLEKVPKRRAGFYYLKEVDNKPLVSVTTVLEIISAPGMIYWAAKRMFTTLAENPEKLGDMESAISDAIYKPRNDAGERGGKAHEIIDNEERGMIYDRKTLDSQVVGYLKARDRFLADHPQLETAFSEAIGFNKTLEYAGQIDRIVRDKNTNELWIIDWKTGNVYPEAGLQMVAYKNFEMLEDRRRNCFVEMPKITRLIAVRLKDNGTYQTIDFSNELFDNFLAALTLWRWRDDLQNKNR</sequence>
<evidence type="ECO:0000259" key="1">
    <source>
        <dbReference type="Pfam" id="PF12705"/>
    </source>
</evidence>
<gene>
    <name evidence="2" type="ORF">ENV82_04645</name>
</gene>
<dbReference type="InterPro" id="IPR038726">
    <property type="entry name" value="PDDEXK_AddAB-type"/>
</dbReference>
<evidence type="ECO:0000313" key="2">
    <source>
        <dbReference type="EMBL" id="HGW60698.1"/>
    </source>
</evidence>
<dbReference type="Gene3D" id="3.90.320.10">
    <property type="match status" value="1"/>
</dbReference>
<feature type="domain" description="PD-(D/E)XK endonuclease-like" evidence="1">
    <location>
        <begin position="125"/>
        <end position="183"/>
    </location>
</feature>
<reference evidence="2" key="1">
    <citation type="journal article" date="2020" name="mSystems">
        <title>Genome- and Community-Level Interaction Insights into Carbon Utilization and Element Cycling Functions of Hydrothermarchaeota in Hydrothermal Sediment.</title>
        <authorList>
            <person name="Zhou Z."/>
            <person name="Liu Y."/>
            <person name="Xu W."/>
            <person name="Pan J."/>
            <person name="Luo Z.H."/>
            <person name="Li M."/>
        </authorList>
    </citation>
    <scope>NUCLEOTIDE SEQUENCE [LARGE SCALE GENOMIC DNA]</scope>
    <source>
        <strain evidence="2">SpSt-794</strain>
    </source>
</reference>
<proteinExistence type="predicted"/>
<accession>A0A7C4XUU8</accession>
<comment type="caution">
    <text evidence="2">The sequence shown here is derived from an EMBL/GenBank/DDBJ whole genome shotgun (WGS) entry which is preliminary data.</text>
</comment>
<dbReference type="Pfam" id="PF12705">
    <property type="entry name" value="PDDEXK_1"/>
    <property type="match status" value="1"/>
</dbReference>
<dbReference type="EMBL" id="DTHV01000146">
    <property type="protein sequence ID" value="HGW60698.1"/>
    <property type="molecule type" value="Genomic_DNA"/>
</dbReference>
<name>A0A7C4XUU8_9BACT</name>
<organism evidence="2">
    <name type="scientific">Caldisericum exile</name>
    <dbReference type="NCBI Taxonomy" id="693075"/>
    <lineage>
        <taxon>Bacteria</taxon>
        <taxon>Pseudomonadati</taxon>
        <taxon>Caldisericota/Cryosericota group</taxon>
        <taxon>Caldisericota</taxon>
        <taxon>Caldisericia</taxon>
        <taxon>Caldisericales</taxon>
        <taxon>Caldisericaceae</taxon>
        <taxon>Caldisericum</taxon>
    </lineage>
</organism>
<dbReference type="AlphaFoldDB" id="A0A7C4XUU8"/>